<dbReference type="KEGG" id="ccjz:ccrud_10825"/>
<dbReference type="PANTHER" id="PTHR30502">
    <property type="entry name" value="2-KETO-3-DEOXY-L-RHAMNONATE ALDOLASE"/>
    <property type="match status" value="1"/>
</dbReference>
<evidence type="ECO:0000259" key="4">
    <source>
        <dbReference type="Pfam" id="PF03328"/>
    </source>
</evidence>
<dbReference type="InterPro" id="IPR015813">
    <property type="entry name" value="Pyrv/PenolPyrv_kinase-like_dom"/>
</dbReference>
<dbReference type="OrthoDB" id="86160at2"/>
<dbReference type="InterPro" id="IPR050251">
    <property type="entry name" value="HpcH-HpaI_aldolase"/>
</dbReference>
<dbReference type="AlphaFoldDB" id="A0A172QVC3"/>
<dbReference type="Proteomes" id="UP000076929">
    <property type="component" value="Chromosome"/>
</dbReference>
<dbReference type="PANTHER" id="PTHR30502:SF0">
    <property type="entry name" value="PHOSPHOENOLPYRUVATE CARBOXYLASE FAMILY PROTEIN"/>
    <property type="match status" value="1"/>
</dbReference>
<organism evidence="5 6">
    <name type="scientific">Corynebacterium crudilactis</name>
    <dbReference type="NCBI Taxonomy" id="1652495"/>
    <lineage>
        <taxon>Bacteria</taxon>
        <taxon>Bacillati</taxon>
        <taxon>Actinomycetota</taxon>
        <taxon>Actinomycetes</taxon>
        <taxon>Mycobacteriales</taxon>
        <taxon>Corynebacteriaceae</taxon>
        <taxon>Corynebacterium</taxon>
    </lineage>
</organism>
<keyword evidence="3" id="KW-0456">Lyase</keyword>
<keyword evidence="2" id="KW-0479">Metal-binding</keyword>
<evidence type="ECO:0000256" key="1">
    <source>
        <dbReference type="ARBA" id="ARBA00005568"/>
    </source>
</evidence>
<comment type="similarity">
    <text evidence="1">Belongs to the HpcH/HpaI aldolase family.</text>
</comment>
<proteinExistence type="inferred from homology"/>
<dbReference type="InterPro" id="IPR005000">
    <property type="entry name" value="Aldolase/citrate-lyase_domain"/>
</dbReference>
<dbReference type="STRING" id="1652495.ccrud_10825"/>
<dbReference type="GO" id="GO:0005737">
    <property type="term" value="C:cytoplasm"/>
    <property type="evidence" value="ECO:0007669"/>
    <property type="project" value="TreeGrafter"/>
</dbReference>
<dbReference type="SUPFAM" id="SSF51621">
    <property type="entry name" value="Phosphoenolpyruvate/pyruvate domain"/>
    <property type="match status" value="1"/>
</dbReference>
<reference evidence="5 6" key="1">
    <citation type="submission" date="2016-05" db="EMBL/GenBank/DDBJ databases">
        <title>Complete genome sequence of Corynebacterium crudilactis, a new Corynebacterium species isolated from raw cow's milk.</title>
        <authorList>
            <person name="Christian R."/>
            <person name="Zimmermann J."/>
            <person name="Lipski A."/>
            <person name="Kalinowski J."/>
        </authorList>
    </citation>
    <scope>NUCLEOTIDE SEQUENCE [LARGE SCALE GENOMIC DNA]</scope>
    <source>
        <strain evidence="5 6">JZ16</strain>
    </source>
</reference>
<dbReference type="InterPro" id="IPR040442">
    <property type="entry name" value="Pyrv_kinase-like_dom_sf"/>
</dbReference>
<feature type="domain" description="HpcH/HpaI aldolase/citrate lyase" evidence="4">
    <location>
        <begin position="26"/>
        <end position="198"/>
    </location>
</feature>
<dbReference type="GO" id="GO:0016832">
    <property type="term" value="F:aldehyde-lyase activity"/>
    <property type="evidence" value="ECO:0007669"/>
    <property type="project" value="TreeGrafter"/>
</dbReference>
<sequence length="245" mass="26090">MILNKSLRQKIKNGQQVTGVLIRIPNEELVEIAACSGFDFILIDGEHGANDAVALRQHIASAAIFGVETLVRVGAGDQSSVLRATDAGAAGIVIPHVDSAEEAEQAVQWSKYRPTGNRGFALYSRAASYGKISAAEHIRQTAESMLLFVMLESPTAASRSAEILGVNGVDGFMIGTSDLGASTEPSDPSVSESVQTIHNNGLSTDALRMDIVNNFEQAKNSRENGANVVVYNTTAVLMDLFNKLK</sequence>
<evidence type="ECO:0000313" key="6">
    <source>
        <dbReference type="Proteomes" id="UP000076929"/>
    </source>
</evidence>
<dbReference type="EMBL" id="CP015622">
    <property type="protein sequence ID" value="ANE04649.1"/>
    <property type="molecule type" value="Genomic_DNA"/>
</dbReference>
<dbReference type="Gene3D" id="3.20.20.60">
    <property type="entry name" value="Phosphoenolpyruvate-binding domains"/>
    <property type="match status" value="1"/>
</dbReference>
<evidence type="ECO:0000256" key="2">
    <source>
        <dbReference type="ARBA" id="ARBA00022723"/>
    </source>
</evidence>
<name>A0A172QVC3_9CORY</name>
<protein>
    <recommendedName>
        <fullName evidence="4">HpcH/HpaI aldolase/citrate lyase domain-containing protein</fullName>
    </recommendedName>
</protein>
<evidence type="ECO:0000256" key="3">
    <source>
        <dbReference type="ARBA" id="ARBA00023239"/>
    </source>
</evidence>
<keyword evidence="6" id="KW-1185">Reference proteome</keyword>
<gene>
    <name evidence="5" type="ORF">ccrud_10825</name>
</gene>
<dbReference type="GO" id="GO:0046872">
    <property type="term" value="F:metal ion binding"/>
    <property type="evidence" value="ECO:0007669"/>
    <property type="project" value="UniProtKB-KW"/>
</dbReference>
<dbReference type="Pfam" id="PF03328">
    <property type="entry name" value="HpcH_HpaI"/>
    <property type="match status" value="1"/>
</dbReference>
<accession>A0A172QVC3</accession>
<dbReference type="RefSeq" id="WP_066567469.1">
    <property type="nucleotide sequence ID" value="NZ_CP015622.1"/>
</dbReference>
<evidence type="ECO:0000313" key="5">
    <source>
        <dbReference type="EMBL" id="ANE04649.1"/>
    </source>
</evidence>